<dbReference type="EMBL" id="JAGPYM010000051">
    <property type="protein sequence ID" value="KAH6871726.1"/>
    <property type="molecule type" value="Genomic_DNA"/>
</dbReference>
<dbReference type="AlphaFoldDB" id="A0A9P9AHR5"/>
<keyword evidence="3" id="KW-1185">Reference proteome</keyword>
<evidence type="ECO:0000256" key="1">
    <source>
        <dbReference type="SAM" id="Phobius"/>
    </source>
</evidence>
<gene>
    <name evidence="2" type="ORF">B0T10DRAFT_466533</name>
</gene>
<proteinExistence type="predicted"/>
<keyword evidence="1" id="KW-0472">Membrane</keyword>
<feature type="transmembrane region" description="Helical" evidence="1">
    <location>
        <begin position="56"/>
        <end position="77"/>
    </location>
</feature>
<name>A0A9P9AHR5_9HYPO</name>
<protein>
    <recommendedName>
        <fullName evidence="4">Transmembrane protein</fullName>
    </recommendedName>
</protein>
<evidence type="ECO:0000313" key="3">
    <source>
        <dbReference type="Proteomes" id="UP000777438"/>
    </source>
</evidence>
<evidence type="ECO:0008006" key="4">
    <source>
        <dbReference type="Google" id="ProtNLM"/>
    </source>
</evidence>
<organism evidence="2 3">
    <name type="scientific">Thelonectria olida</name>
    <dbReference type="NCBI Taxonomy" id="1576542"/>
    <lineage>
        <taxon>Eukaryota</taxon>
        <taxon>Fungi</taxon>
        <taxon>Dikarya</taxon>
        <taxon>Ascomycota</taxon>
        <taxon>Pezizomycotina</taxon>
        <taxon>Sordariomycetes</taxon>
        <taxon>Hypocreomycetidae</taxon>
        <taxon>Hypocreales</taxon>
        <taxon>Nectriaceae</taxon>
        <taxon>Thelonectria</taxon>
    </lineage>
</organism>
<accession>A0A9P9AHR5</accession>
<feature type="transmembrane region" description="Helical" evidence="1">
    <location>
        <begin position="98"/>
        <end position="120"/>
    </location>
</feature>
<evidence type="ECO:0000313" key="2">
    <source>
        <dbReference type="EMBL" id="KAH6871726.1"/>
    </source>
</evidence>
<reference evidence="2 3" key="1">
    <citation type="journal article" date="2021" name="Nat. Commun.">
        <title>Genetic determinants of endophytism in the Arabidopsis root mycobiome.</title>
        <authorList>
            <person name="Mesny F."/>
            <person name="Miyauchi S."/>
            <person name="Thiergart T."/>
            <person name="Pickel B."/>
            <person name="Atanasova L."/>
            <person name="Karlsson M."/>
            <person name="Huettel B."/>
            <person name="Barry K.W."/>
            <person name="Haridas S."/>
            <person name="Chen C."/>
            <person name="Bauer D."/>
            <person name="Andreopoulos W."/>
            <person name="Pangilinan J."/>
            <person name="LaButti K."/>
            <person name="Riley R."/>
            <person name="Lipzen A."/>
            <person name="Clum A."/>
            <person name="Drula E."/>
            <person name="Henrissat B."/>
            <person name="Kohler A."/>
            <person name="Grigoriev I.V."/>
            <person name="Martin F.M."/>
            <person name="Hacquard S."/>
        </authorList>
    </citation>
    <scope>NUCLEOTIDE SEQUENCE [LARGE SCALE GENOMIC DNA]</scope>
    <source>
        <strain evidence="2 3">MPI-CAGE-CH-0241</strain>
    </source>
</reference>
<dbReference type="Proteomes" id="UP000777438">
    <property type="component" value="Unassembled WGS sequence"/>
</dbReference>
<keyword evidence="1" id="KW-1133">Transmembrane helix</keyword>
<dbReference type="OrthoDB" id="5064607at2759"/>
<sequence length="167" mass="18601">MHDQANKTVIRPGIPMFDRVLRFYRAFDIIAAFPAIIALVIMVFGGLRDHQKADMAHALVLLLASAVVTSIIAITLSKILLFKFERNQHLAERRSTSIWLPTILVDISIVEVLVGFVFWIANSYAIWVAILIGVEALVLLIGIIALAWKIWKEELALQSSGLDLPEG</sequence>
<comment type="caution">
    <text evidence="2">The sequence shown here is derived from an EMBL/GenBank/DDBJ whole genome shotgun (WGS) entry which is preliminary data.</text>
</comment>
<feature type="transmembrane region" description="Helical" evidence="1">
    <location>
        <begin position="126"/>
        <end position="148"/>
    </location>
</feature>
<keyword evidence="1" id="KW-0812">Transmembrane</keyword>
<feature type="transmembrane region" description="Helical" evidence="1">
    <location>
        <begin position="26"/>
        <end position="44"/>
    </location>
</feature>